<reference evidence="5 6" key="1">
    <citation type="submission" date="2021-02" db="EMBL/GenBank/DDBJ databases">
        <title>Niveibacterium changnyeongensis HC41.</title>
        <authorList>
            <person name="Kang M."/>
        </authorList>
    </citation>
    <scope>NUCLEOTIDE SEQUENCE [LARGE SCALE GENOMIC DNA]</scope>
    <source>
        <strain evidence="5 6">HC41</strain>
    </source>
</reference>
<keyword evidence="1 4" id="KW-0533">Nickel</keyword>
<dbReference type="PANTHER" id="PTHR34535:SF3">
    <property type="entry name" value="HYDROGENASE MATURATION FACTOR HYPA"/>
    <property type="match status" value="1"/>
</dbReference>
<organism evidence="5 6">
    <name type="scientific">Niveibacterium microcysteis</name>
    <dbReference type="NCBI Taxonomy" id="2811415"/>
    <lineage>
        <taxon>Bacteria</taxon>
        <taxon>Pseudomonadati</taxon>
        <taxon>Pseudomonadota</taxon>
        <taxon>Betaproteobacteria</taxon>
        <taxon>Rhodocyclales</taxon>
        <taxon>Rhodocyclaceae</taxon>
        <taxon>Niveibacterium</taxon>
    </lineage>
</organism>
<evidence type="ECO:0000256" key="2">
    <source>
        <dbReference type="ARBA" id="ARBA00022723"/>
    </source>
</evidence>
<keyword evidence="2 4" id="KW-0479">Metal-binding</keyword>
<dbReference type="HAMAP" id="MF_00213">
    <property type="entry name" value="HypA_HybF"/>
    <property type="match status" value="1"/>
</dbReference>
<dbReference type="Gene3D" id="3.30.2320.80">
    <property type="match status" value="1"/>
</dbReference>
<dbReference type="InterPro" id="IPR000688">
    <property type="entry name" value="HypA/HybF"/>
</dbReference>
<keyword evidence="3 4" id="KW-0862">Zinc</keyword>
<sequence length="118" mass="12607">MHELSLAERVIGIVEGAARKAGARRVTRIALAIGALAHVEAETLQYCCEVVSRGTLAEGARIEVERTPGRAWCETCQAEVELEQVGMPCTTCGGFRLKVTDGDQMRVVDVVIEPGAPA</sequence>
<accession>A0ABX7MC09</accession>
<evidence type="ECO:0000256" key="4">
    <source>
        <dbReference type="HAMAP-Rule" id="MF_00213"/>
    </source>
</evidence>
<evidence type="ECO:0000313" key="6">
    <source>
        <dbReference type="Proteomes" id="UP000663570"/>
    </source>
</evidence>
<feature type="binding site" evidence="4">
    <location>
        <position position="76"/>
    </location>
    <ligand>
        <name>Zn(2+)</name>
        <dbReference type="ChEBI" id="CHEBI:29105"/>
    </ligand>
</feature>
<dbReference type="NCBIfam" id="TIGR00100">
    <property type="entry name" value="hypA"/>
    <property type="match status" value="1"/>
</dbReference>
<dbReference type="Pfam" id="PF01155">
    <property type="entry name" value="HypA"/>
    <property type="match status" value="1"/>
</dbReference>
<dbReference type="PANTHER" id="PTHR34535">
    <property type="entry name" value="HYDROGENASE MATURATION FACTOR HYPA"/>
    <property type="match status" value="1"/>
</dbReference>
<evidence type="ECO:0000313" key="5">
    <source>
        <dbReference type="EMBL" id="QSI77995.1"/>
    </source>
</evidence>
<protein>
    <recommendedName>
        <fullName evidence="4">Hydrogenase maturation factor HypA</fullName>
    </recommendedName>
</protein>
<dbReference type="PIRSF" id="PIRSF004761">
    <property type="entry name" value="Hydrgn_mat_HypA"/>
    <property type="match status" value="1"/>
</dbReference>
<name>A0ABX7MC09_9RHOO</name>
<comment type="similarity">
    <text evidence="4">Belongs to the HypA/HybF family.</text>
</comment>
<feature type="binding site" evidence="4">
    <location>
        <position position="92"/>
    </location>
    <ligand>
        <name>Zn(2+)</name>
        <dbReference type="ChEBI" id="CHEBI:29105"/>
    </ligand>
</feature>
<evidence type="ECO:0000256" key="3">
    <source>
        <dbReference type="ARBA" id="ARBA00022833"/>
    </source>
</evidence>
<feature type="binding site" evidence="4">
    <location>
        <position position="73"/>
    </location>
    <ligand>
        <name>Zn(2+)</name>
        <dbReference type="ChEBI" id="CHEBI:29105"/>
    </ligand>
</feature>
<feature type="binding site" evidence="4">
    <location>
        <position position="2"/>
    </location>
    <ligand>
        <name>Ni(2+)</name>
        <dbReference type="ChEBI" id="CHEBI:49786"/>
    </ligand>
</feature>
<proteinExistence type="inferred from homology"/>
<comment type="function">
    <text evidence="4">Involved in the maturation of [NiFe] hydrogenases. Required for nickel insertion into the metal center of the hydrogenase.</text>
</comment>
<gene>
    <name evidence="4 5" type="primary">hypA</name>
    <name evidence="5" type="ORF">JY500_04955</name>
</gene>
<evidence type="ECO:0000256" key="1">
    <source>
        <dbReference type="ARBA" id="ARBA00022596"/>
    </source>
</evidence>
<dbReference type="Proteomes" id="UP000663570">
    <property type="component" value="Chromosome"/>
</dbReference>
<dbReference type="EMBL" id="CP071060">
    <property type="protein sequence ID" value="QSI77995.1"/>
    <property type="molecule type" value="Genomic_DNA"/>
</dbReference>
<keyword evidence="6" id="KW-1185">Reference proteome</keyword>
<feature type="binding site" evidence="4">
    <location>
        <position position="89"/>
    </location>
    <ligand>
        <name>Zn(2+)</name>
        <dbReference type="ChEBI" id="CHEBI:29105"/>
    </ligand>
</feature>
<dbReference type="RefSeq" id="WP_206255251.1">
    <property type="nucleotide sequence ID" value="NZ_CP071060.1"/>
</dbReference>